<keyword evidence="3 6" id="KW-1133">Transmembrane helix</keyword>
<dbReference type="VEuPathDB" id="FungiDB:F503_07524"/>
<feature type="chain" id="PRO_5004518893" evidence="7">
    <location>
        <begin position="24"/>
        <end position="492"/>
    </location>
</feature>
<feature type="compositionally biased region" description="Low complexity" evidence="5">
    <location>
        <begin position="196"/>
        <end position="249"/>
    </location>
</feature>
<protein>
    <submittedName>
        <fullName evidence="8">Uncharacterized protein</fullName>
    </submittedName>
</protein>
<dbReference type="Proteomes" id="UP000016923">
    <property type="component" value="Unassembled WGS sequence"/>
</dbReference>
<keyword evidence="2 6" id="KW-0812">Transmembrane</keyword>
<dbReference type="OrthoDB" id="4849731at2759"/>
<evidence type="ECO:0000256" key="7">
    <source>
        <dbReference type="SAM" id="SignalP"/>
    </source>
</evidence>
<comment type="subcellular location">
    <subcellularLocation>
        <location evidence="1">Membrane</location>
        <topology evidence="1">Single-pass membrane protein</topology>
    </subcellularLocation>
</comment>
<gene>
    <name evidence="8" type="ORF">F503_07524</name>
</gene>
<keyword evidence="9" id="KW-1185">Reference proteome</keyword>
<dbReference type="InterPro" id="IPR051694">
    <property type="entry name" value="Immunoregulatory_rcpt-like"/>
</dbReference>
<dbReference type="GO" id="GO:0071944">
    <property type="term" value="C:cell periphery"/>
    <property type="evidence" value="ECO:0007669"/>
    <property type="project" value="UniProtKB-ARBA"/>
</dbReference>
<dbReference type="EMBL" id="KE148147">
    <property type="protein sequence ID" value="EPE09748.1"/>
    <property type="molecule type" value="Genomic_DNA"/>
</dbReference>
<feature type="compositionally biased region" description="Polar residues" evidence="5">
    <location>
        <begin position="250"/>
        <end position="259"/>
    </location>
</feature>
<proteinExistence type="predicted"/>
<feature type="region of interest" description="Disordered" evidence="5">
    <location>
        <begin position="194"/>
        <end position="259"/>
    </location>
</feature>
<evidence type="ECO:0000256" key="1">
    <source>
        <dbReference type="ARBA" id="ARBA00004167"/>
    </source>
</evidence>
<name>S3CSX9_OPHP1</name>
<keyword evidence="7" id="KW-0732">Signal</keyword>
<dbReference type="eggNOG" id="ENOG502QRH7">
    <property type="taxonomic scope" value="Eukaryota"/>
</dbReference>
<evidence type="ECO:0000256" key="5">
    <source>
        <dbReference type="SAM" id="MobiDB-lite"/>
    </source>
</evidence>
<dbReference type="AlphaFoldDB" id="S3CSX9"/>
<keyword evidence="4 6" id="KW-0472">Membrane</keyword>
<evidence type="ECO:0000313" key="8">
    <source>
        <dbReference type="EMBL" id="EPE09748.1"/>
    </source>
</evidence>
<sequence length="492" mass="50147">MRSSFSSLAAVATVAYVAVSVEAGGSPFRGRDIDGKWRAPRETQAVATAPGELAYMAQIDLEPSPVFNDAPATTAPATLTDRFWERDTRDNTCAYISGNSTDSLYCATTAGCVVNTDISIVGCCADTSTSCNIYTTCLPMTSSDSFTTNNGLTLYCNDATYSECVTHFYVDSIYSGYTLLGCGKTEAVDDVYYQPTSDSTSSPTSASSRKTTSTTSTTSDDTKTTATTSSRTSTTDDATTTTTAASPTTNVSKGSKSNTGPIVGGVVGGIAGLALIGAGIFFLLRRNENKANGAVPPAGAAGAPGAPGVPPSQPPMAQNGYYNGVPGGEVAGAGAGVAAGAAGAVAYHQYGQPGQQQNAPLYDPYVSQVQQQPPQQQYDPARVSMYTTAASPLGSPQPTQSPHGTTFGTPQPYAGTPESAAVSAQLGTPQPYAGTPDSAAISAQHTGSPQPPIAPYTAPAPAPGMGFHSGPVPSNLAELPTERGHGNVQELA</sequence>
<feature type="transmembrane region" description="Helical" evidence="6">
    <location>
        <begin position="262"/>
        <end position="284"/>
    </location>
</feature>
<organism evidence="8 9">
    <name type="scientific">Ophiostoma piceae (strain UAMH 11346)</name>
    <name type="common">Sap stain fungus</name>
    <dbReference type="NCBI Taxonomy" id="1262450"/>
    <lineage>
        <taxon>Eukaryota</taxon>
        <taxon>Fungi</taxon>
        <taxon>Dikarya</taxon>
        <taxon>Ascomycota</taxon>
        <taxon>Pezizomycotina</taxon>
        <taxon>Sordariomycetes</taxon>
        <taxon>Sordariomycetidae</taxon>
        <taxon>Ophiostomatales</taxon>
        <taxon>Ophiostomataceae</taxon>
        <taxon>Ophiostoma</taxon>
    </lineage>
</organism>
<evidence type="ECO:0000256" key="2">
    <source>
        <dbReference type="ARBA" id="ARBA00022692"/>
    </source>
</evidence>
<evidence type="ECO:0000256" key="3">
    <source>
        <dbReference type="ARBA" id="ARBA00022989"/>
    </source>
</evidence>
<reference evidence="8 9" key="1">
    <citation type="journal article" date="2013" name="BMC Genomics">
        <title>The genome and transcriptome of the pine saprophyte Ophiostoma piceae, and a comparison with the bark beetle-associated pine pathogen Grosmannia clavigera.</title>
        <authorList>
            <person name="Haridas S."/>
            <person name="Wang Y."/>
            <person name="Lim L."/>
            <person name="Massoumi Alamouti S."/>
            <person name="Jackman S."/>
            <person name="Docking R."/>
            <person name="Robertson G."/>
            <person name="Birol I."/>
            <person name="Bohlmann J."/>
            <person name="Breuil C."/>
        </authorList>
    </citation>
    <scope>NUCLEOTIDE SEQUENCE [LARGE SCALE GENOMIC DNA]</scope>
    <source>
        <strain evidence="8 9">UAMH 11346</strain>
    </source>
</reference>
<feature type="region of interest" description="Disordered" evidence="5">
    <location>
        <begin position="389"/>
        <end position="492"/>
    </location>
</feature>
<evidence type="ECO:0000313" key="9">
    <source>
        <dbReference type="Proteomes" id="UP000016923"/>
    </source>
</evidence>
<dbReference type="GO" id="GO:0016020">
    <property type="term" value="C:membrane"/>
    <property type="evidence" value="ECO:0007669"/>
    <property type="project" value="UniProtKB-SubCell"/>
</dbReference>
<dbReference type="OMA" id="WIGCCET"/>
<feature type="compositionally biased region" description="Pro residues" evidence="5">
    <location>
        <begin position="449"/>
        <end position="462"/>
    </location>
</feature>
<dbReference type="HOGENOM" id="CLU_554424_0_0_1"/>
<evidence type="ECO:0000256" key="6">
    <source>
        <dbReference type="SAM" id="Phobius"/>
    </source>
</evidence>
<feature type="compositionally biased region" description="Polar residues" evidence="5">
    <location>
        <begin position="389"/>
        <end position="409"/>
    </location>
</feature>
<feature type="signal peptide" evidence="7">
    <location>
        <begin position="1"/>
        <end position="23"/>
    </location>
</feature>
<dbReference type="PANTHER" id="PTHR15549">
    <property type="entry name" value="PAIRED IMMUNOGLOBULIN-LIKE TYPE 2 RECEPTOR"/>
    <property type="match status" value="1"/>
</dbReference>
<dbReference type="STRING" id="1262450.S3CSX9"/>
<accession>S3CSX9</accession>
<evidence type="ECO:0000256" key="4">
    <source>
        <dbReference type="ARBA" id="ARBA00023136"/>
    </source>
</evidence>